<accession>A0A0P1KV58</accession>
<dbReference type="InterPro" id="IPR018647">
    <property type="entry name" value="SLFN_3-like_DNA/RNA_helicase"/>
</dbReference>
<dbReference type="OrthoDB" id="411123at2759"/>
<evidence type="ECO:0000259" key="1">
    <source>
        <dbReference type="Pfam" id="PF09848"/>
    </source>
</evidence>
<dbReference type="InterPro" id="IPR027417">
    <property type="entry name" value="P-loop_NTPase"/>
</dbReference>
<dbReference type="SUPFAM" id="SSF52540">
    <property type="entry name" value="P-loop containing nucleoside triphosphate hydrolases"/>
    <property type="match status" value="1"/>
</dbReference>
<dbReference type="AlphaFoldDB" id="A0A0P1KV58"/>
<evidence type="ECO:0000313" key="3">
    <source>
        <dbReference type="Proteomes" id="UP000236544"/>
    </source>
</evidence>
<evidence type="ECO:0000313" key="2">
    <source>
        <dbReference type="EMBL" id="CUS23125.1"/>
    </source>
</evidence>
<proteinExistence type="predicted"/>
<protein>
    <submittedName>
        <fullName evidence="2">LAQU0S08e02674g1_1</fullName>
    </submittedName>
</protein>
<keyword evidence="3" id="KW-1185">Reference proteome</keyword>
<dbReference type="EMBL" id="LN890539">
    <property type="protein sequence ID" value="CUS23125.1"/>
    <property type="molecule type" value="Genomic_DNA"/>
</dbReference>
<organism evidence="2 3">
    <name type="scientific">Lachancea quebecensis</name>
    <dbReference type="NCBI Taxonomy" id="1654605"/>
    <lineage>
        <taxon>Eukaryota</taxon>
        <taxon>Fungi</taxon>
        <taxon>Dikarya</taxon>
        <taxon>Ascomycota</taxon>
        <taxon>Saccharomycotina</taxon>
        <taxon>Saccharomycetes</taxon>
        <taxon>Saccharomycetales</taxon>
        <taxon>Saccharomycetaceae</taxon>
        <taxon>Lachancea</taxon>
    </lineage>
</organism>
<name>A0A0P1KV58_9SACH</name>
<sequence length="455" mass="52452">MIYKGYLRPTLFDRALASMTRTYKKPRVNENRTQLEHDAIDKLSQVKLSSEQAQLKTEVLQFVRDQLERWESNKNGPAMFVIQGDAGTGKSVVLNSLFNELQRLSRPSDAAQDNLAGTKNYLVVNHPEMLKLYHRISKNFPYIAKMSLERPTSLINKLEKSKSMADVIVVDEAHLLSTSKDAFKRFYGENHLQSLMSLGKVLVVVYDDKQSLRMGSYWEESTKDGSSLAHFYEQLPERQKQWRYLKQQFRVVAEPDVLEWIEQLSTKGKIMPFPKSAADGSSTFDLKIWDDCGAMYSKLKELNEEHGQCRMLATYDFPYRLDGKDYFVTCGDNFKLRWDRYMPKSILPWSERPSSIDEVGSVYTIQGFDLNYAGVILGRSVGYDPSNDCIKLMPEFYDDHAGFTKKKNIKNADQVKLKIIMNSINVLMTRGVKGLYLYAYDPDLRQRLLRCSESA</sequence>
<dbReference type="Proteomes" id="UP000236544">
    <property type="component" value="Unassembled WGS sequence"/>
</dbReference>
<dbReference type="Gene3D" id="3.40.50.300">
    <property type="entry name" value="P-loop containing nucleotide triphosphate hydrolases"/>
    <property type="match status" value="1"/>
</dbReference>
<reference evidence="3" key="1">
    <citation type="submission" date="2015-10" db="EMBL/GenBank/DDBJ databases">
        <authorList>
            <person name="Devillers H."/>
        </authorList>
    </citation>
    <scope>NUCLEOTIDE SEQUENCE [LARGE SCALE GENOMIC DNA]</scope>
</reference>
<gene>
    <name evidence="2" type="ORF">LAQU0_S08e02674g</name>
</gene>
<feature type="domain" description="Schlafen group 3-like DNA/RNA helicase" evidence="1">
    <location>
        <begin position="78"/>
        <end position="441"/>
    </location>
</feature>
<dbReference type="Pfam" id="PF09848">
    <property type="entry name" value="SLFN-g3_helicase"/>
    <property type="match status" value="1"/>
</dbReference>